<reference evidence="3" key="1">
    <citation type="submission" date="2022-10" db="EMBL/GenBank/DDBJ databases">
        <title>The WGS of Solirubrobacter ginsenosidimutans DSM 21036.</title>
        <authorList>
            <person name="Jiang Z."/>
        </authorList>
    </citation>
    <scope>NUCLEOTIDE SEQUENCE</scope>
    <source>
        <strain evidence="3">DSM 21036</strain>
    </source>
</reference>
<dbReference type="Proteomes" id="UP001149140">
    <property type="component" value="Unassembled WGS sequence"/>
</dbReference>
<protein>
    <submittedName>
        <fullName evidence="3">DUF2304 domain-containing protein</fullName>
    </submittedName>
</protein>
<feature type="transmembrane region" description="Helical" evidence="2">
    <location>
        <begin position="6"/>
        <end position="25"/>
    </location>
</feature>
<keyword evidence="4" id="KW-1185">Reference proteome</keyword>
<name>A0A9X3S632_9ACTN</name>
<evidence type="ECO:0000313" key="3">
    <source>
        <dbReference type="EMBL" id="MDA0164761.1"/>
    </source>
</evidence>
<dbReference type="AlphaFoldDB" id="A0A9X3S632"/>
<comment type="caution">
    <text evidence="3">The sequence shown here is derived from an EMBL/GenBank/DDBJ whole genome shotgun (WGS) entry which is preliminary data.</text>
</comment>
<feature type="transmembrane region" description="Helical" evidence="2">
    <location>
        <begin position="34"/>
        <end position="51"/>
    </location>
</feature>
<organism evidence="3 4">
    <name type="scientific">Solirubrobacter ginsenosidimutans</name>
    <dbReference type="NCBI Taxonomy" id="490573"/>
    <lineage>
        <taxon>Bacteria</taxon>
        <taxon>Bacillati</taxon>
        <taxon>Actinomycetota</taxon>
        <taxon>Thermoleophilia</taxon>
        <taxon>Solirubrobacterales</taxon>
        <taxon>Solirubrobacteraceae</taxon>
        <taxon>Solirubrobacter</taxon>
    </lineage>
</organism>
<dbReference type="EMBL" id="JAPDOD010000037">
    <property type="protein sequence ID" value="MDA0164761.1"/>
    <property type="molecule type" value="Genomic_DNA"/>
</dbReference>
<proteinExistence type="predicted"/>
<keyword evidence="2" id="KW-0812">Transmembrane</keyword>
<dbReference type="RefSeq" id="WP_270044011.1">
    <property type="nucleotide sequence ID" value="NZ_JAPDOD010000037.1"/>
</dbReference>
<feature type="region of interest" description="Disordered" evidence="1">
    <location>
        <begin position="115"/>
        <end position="144"/>
    </location>
</feature>
<feature type="transmembrane region" description="Helical" evidence="2">
    <location>
        <begin position="71"/>
        <end position="90"/>
    </location>
</feature>
<sequence length="144" mass="16234">MDRNRIQIVTIFVAAVLLVGVIDLVRRRRLLERYALLWLLSSVVLLGLAIWRGALDKIAAQLGVAYPPNALFIVAFGFVLWMLLHFSIAVSRLSDQSKVLAQRIALLEERMRRREAADGAREPEDEGDFEEVGPPGRFGTARKH</sequence>
<evidence type="ECO:0000313" key="4">
    <source>
        <dbReference type="Proteomes" id="UP001149140"/>
    </source>
</evidence>
<accession>A0A9X3S632</accession>
<keyword evidence="2" id="KW-1133">Transmembrane helix</keyword>
<evidence type="ECO:0000256" key="1">
    <source>
        <dbReference type="SAM" id="MobiDB-lite"/>
    </source>
</evidence>
<keyword evidence="2" id="KW-0472">Membrane</keyword>
<dbReference type="Pfam" id="PF10066">
    <property type="entry name" value="DUF2304"/>
    <property type="match status" value="1"/>
</dbReference>
<gene>
    <name evidence="3" type="ORF">OM076_31120</name>
</gene>
<evidence type="ECO:0000256" key="2">
    <source>
        <dbReference type="SAM" id="Phobius"/>
    </source>
</evidence>
<dbReference type="InterPro" id="IPR019277">
    <property type="entry name" value="DUF2304"/>
</dbReference>